<dbReference type="EMBL" id="BQKI01000009">
    <property type="protein sequence ID" value="GJN02999.1"/>
    <property type="molecule type" value="Genomic_DNA"/>
</dbReference>
<dbReference type="PANTHER" id="PTHR33110">
    <property type="entry name" value="F-BOX/KELCH-REPEAT PROTEIN-RELATED"/>
    <property type="match status" value="1"/>
</dbReference>
<feature type="domain" description="F-box" evidence="1">
    <location>
        <begin position="52"/>
        <end position="91"/>
    </location>
</feature>
<keyword evidence="3" id="KW-1185">Reference proteome</keyword>
<evidence type="ECO:0000259" key="1">
    <source>
        <dbReference type="Pfam" id="PF00646"/>
    </source>
</evidence>
<dbReference type="InterPro" id="IPR036047">
    <property type="entry name" value="F-box-like_dom_sf"/>
</dbReference>
<dbReference type="Gene3D" id="1.20.1280.50">
    <property type="match status" value="1"/>
</dbReference>
<dbReference type="AlphaFoldDB" id="A0AAV5CWK1"/>
<accession>A0AAV5CWK1</accession>
<evidence type="ECO:0000313" key="2">
    <source>
        <dbReference type="EMBL" id="GJN02999.1"/>
    </source>
</evidence>
<dbReference type="InterPro" id="IPR001810">
    <property type="entry name" value="F-box_dom"/>
</dbReference>
<dbReference type="Proteomes" id="UP001054889">
    <property type="component" value="Unassembled WGS sequence"/>
</dbReference>
<sequence>MCSMNCLNVRARALFSVRAAFRLLDAARRQTNPLPLSRSSLMTEARAPLSSWSDIPLELAGLVLCRLPAHVDRVRFAAVCPQWRAAAREVPLPPPLPLLALPDGTIYSLPCSEPLRFPACAGYADACGNCLAFLEEGGCFLRNPLSNATVALPGMFRVQAPRRGAGEQPVDETGVTWSEMEDSPEKLTMYKLLFCSPWLIATFIRLMNQAGKRTAVPTGVNEFEVFKANFERSQWTKVTTIGDDQSSFENDDEDYDWFDEENSYTWHVYDMKNGNVSTYRPICSWKPGPVPATWLFPEA</sequence>
<gene>
    <name evidence="2" type="primary">ga20396</name>
    <name evidence="2" type="ORF">PR202_ga20396</name>
</gene>
<reference evidence="2" key="1">
    <citation type="journal article" date="2018" name="DNA Res.">
        <title>Multiple hybrid de novo genome assembly of finger millet, an orphan allotetraploid crop.</title>
        <authorList>
            <person name="Hatakeyama M."/>
            <person name="Aluri S."/>
            <person name="Balachadran M.T."/>
            <person name="Sivarajan S.R."/>
            <person name="Patrignani A."/>
            <person name="Gruter S."/>
            <person name="Poveda L."/>
            <person name="Shimizu-Inatsugi R."/>
            <person name="Baeten J."/>
            <person name="Francoijs K.J."/>
            <person name="Nataraja K.N."/>
            <person name="Reddy Y.A.N."/>
            <person name="Phadnis S."/>
            <person name="Ravikumar R.L."/>
            <person name="Schlapbach R."/>
            <person name="Sreeman S.M."/>
            <person name="Shimizu K.K."/>
        </authorList>
    </citation>
    <scope>NUCLEOTIDE SEQUENCE</scope>
</reference>
<dbReference type="SUPFAM" id="SSF81383">
    <property type="entry name" value="F-box domain"/>
    <property type="match status" value="1"/>
</dbReference>
<evidence type="ECO:0000313" key="3">
    <source>
        <dbReference type="Proteomes" id="UP001054889"/>
    </source>
</evidence>
<comment type="caution">
    <text evidence="2">The sequence shown here is derived from an EMBL/GenBank/DDBJ whole genome shotgun (WGS) entry which is preliminary data.</text>
</comment>
<dbReference type="PANTHER" id="PTHR33110:SF111">
    <property type="entry name" value="DUF295 DOMAIN-CONTAINING PROTEIN"/>
    <property type="match status" value="1"/>
</dbReference>
<reference evidence="2" key="2">
    <citation type="submission" date="2021-12" db="EMBL/GenBank/DDBJ databases">
        <title>Resequencing data analysis of finger millet.</title>
        <authorList>
            <person name="Hatakeyama M."/>
            <person name="Aluri S."/>
            <person name="Balachadran M.T."/>
            <person name="Sivarajan S.R."/>
            <person name="Poveda L."/>
            <person name="Shimizu-Inatsugi R."/>
            <person name="Schlapbach R."/>
            <person name="Sreeman S.M."/>
            <person name="Shimizu K.K."/>
        </authorList>
    </citation>
    <scope>NUCLEOTIDE SEQUENCE</scope>
</reference>
<protein>
    <recommendedName>
        <fullName evidence="1">F-box domain-containing protein</fullName>
    </recommendedName>
</protein>
<name>A0AAV5CWK1_ELECO</name>
<organism evidence="2 3">
    <name type="scientific">Eleusine coracana subsp. coracana</name>
    <dbReference type="NCBI Taxonomy" id="191504"/>
    <lineage>
        <taxon>Eukaryota</taxon>
        <taxon>Viridiplantae</taxon>
        <taxon>Streptophyta</taxon>
        <taxon>Embryophyta</taxon>
        <taxon>Tracheophyta</taxon>
        <taxon>Spermatophyta</taxon>
        <taxon>Magnoliopsida</taxon>
        <taxon>Liliopsida</taxon>
        <taxon>Poales</taxon>
        <taxon>Poaceae</taxon>
        <taxon>PACMAD clade</taxon>
        <taxon>Chloridoideae</taxon>
        <taxon>Cynodonteae</taxon>
        <taxon>Eleusininae</taxon>
        <taxon>Eleusine</taxon>
    </lineage>
</organism>
<proteinExistence type="predicted"/>
<dbReference type="Pfam" id="PF00646">
    <property type="entry name" value="F-box"/>
    <property type="match status" value="1"/>
</dbReference>